<dbReference type="Proteomes" id="UP001565471">
    <property type="component" value="Unassembled WGS sequence"/>
</dbReference>
<dbReference type="EMBL" id="JBGBZA010000002">
    <property type="protein sequence ID" value="MEY9321566.1"/>
    <property type="molecule type" value="Genomic_DNA"/>
</dbReference>
<protein>
    <recommendedName>
        <fullName evidence="3">Transposase</fullName>
    </recommendedName>
</protein>
<keyword evidence="2" id="KW-1185">Reference proteome</keyword>
<sequence>MADYLAHHPSGTARCRNPIGAALPGESVNGYKRKKISYVADDIPPRGECKPAAGRNLNLGRPAPRCHMTIATIDGRTEM</sequence>
<name>A0ABV4FDL1_BRAEL</name>
<evidence type="ECO:0000313" key="1">
    <source>
        <dbReference type="EMBL" id="MEY9321566.1"/>
    </source>
</evidence>
<accession>A0ABV4FDL1</accession>
<gene>
    <name evidence="1" type="ORF">ABIF29_008365</name>
</gene>
<dbReference type="RefSeq" id="WP_125459242.1">
    <property type="nucleotide sequence ID" value="NZ_BJNL01000083.1"/>
</dbReference>
<organism evidence="1 2">
    <name type="scientific">Bradyrhizobium elkanii</name>
    <dbReference type="NCBI Taxonomy" id="29448"/>
    <lineage>
        <taxon>Bacteria</taxon>
        <taxon>Pseudomonadati</taxon>
        <taxon>Pseudomonadota</taxon>
        <taxon>Alphaproteobacteria</taxon>
        <taxon>Hyphomicrobiales</taxon>
        <taxon>Nitrobacteraceae</taxon>
        <taxon>Bradyrhizobium</taxon>
    </lineage>
</organism>
<evidence type="ECO:0008006" key="3">
    <source>
        <dbReference type="Google" id="ProtNLM"/>
    </source>
</evidence>
<evidence type="ECO:0000313" key="2">
    <source>
        <dbReference type="Proteomes" id="UP001565471"/>
    </source>
</evidence>
<proteinExistence type="predicted"/>
<dbReference type="GeneID" id="92950671"/>
<reference evidence="1 2" key="1">
    <citation type="submission" date="2024-07" db="EMBL/GenBank/DDBJ databases">
        <title>Genomic Encyclopedia of Type Strains, Phase V (KMG-V): Genome sequencing to study the core and pangenomes of soil and plant-associated prokaryotes.</title>
        <authorList>
            <person name="Whitman W."/>
        </authorList>
    </citation>
    <scope>NUCLEOTIDE SEQUENCE [LARGE SCALE GENOMIC DNA]</scope>
    <source>
        <strain evidence="1 2">USDA 415</strain>
    </source>
</reference>
<comment type="caution">
    <text evidence="1">The sequence shown here is derived from an EMBL/GenBank/DDBJ whole genome shotgun (WGS) entry which is preliminary data.</text>
</comment>